<feature type="transmembrane region" description="Helical" evidence="1">
    <location>
        <begin position="111"/>
        <end position="132"/>
    </location>
</feature>
<reference evidence="2" key="2">
    <citation type="submission" date="2025-09" db="UniProtKB">
        <authorList>
            <consortium name="Ensembl"/>
        </authorList>
    </citation>
    <scope>IDENTIFICATION</scope>
</reference>
<dbReference type="Ensembl" id="ENSGMOT00000053735.1">
    <property type="protein sequence ID" value="ENSGMOP00000066218.1"/>
    <property type="gene ID" value="ENSGMOG00000022717.1"/>
</dbReference>
<keyword evidence="1" id="KW-0472">Membrane</keyword>
<sequence>MKHTFKCDEGMLITIPLGALKDGQEGELMPDQFHCVFRDVYKAFITKGKPKRVGVAQAIVGLFVLSLALVCRVSLFVPDILPYFNILFMVSGMLTFAAGCSPNMHVAKLSFICNIISFLWSLAAIMLHIIVLQGSYQVTHGLTVAFLGVEMGITLFLIYWFSQCVCRQHFNTLPVVRLQV</sequence>
<name>A0A8C5CWC5_GADMO</name>
<evidence type="ECO:0000313" key="2">
    <source>
        <dbReference type="Ensembl" id="ENSGMOP00000066218.1"/>
    </source>
</evidence>
<keyword evidence="1" id="KW-1133">Transmembrane helix</keyword>
<feature type="transmembrane region" description="Helical" evidence="1">
    <location>
        <begin position="53"/>
        <end position="75"/>
    </location>
</feature>
<keyword evidence="1" id="KW-0812">Transmembrane</keyword>
<dbReference type="GeneTree" id="ENSGT01030000234813"/>
<dbReference type="OMA" id="WMSKAIC"/>
<keyword evidence="3" id="KW-1185">Reference proteome</keyword>
<reference evidence="2" key="1">
    <citation type="submission" date="2025-08" db="UniProtKB">
        <authorList>
            <consortium name="Ensembl"/>
        </authorList>
    </citation>
    <scope>IDENTIFICATION</scope>
</reference>
<dbReference type="Proteomes" id="UP000694546">
    <property type="component" value="Chromosome 11"/>
</dbReference>
<evidence type="ECO:0000313" key="3">
    <source>
        <dbReference type="Proteomes" id="UP000694546"/>
    </source>
</evidence>
<feature type="transmembrane region" description="Helical" evidence="1">
    <location>
        <begin position="81"/>
        <end position="99"/>
    </location>
</feature>
<proteinExistence type="predicted"/>
<organism evidence="2 3">
    <name type="scientific">Gadus morhua</name>
    <name type="common">Atlantic cod</name>
    <dbReference type="NCBI Taxonomy" id="8049"/>
    <lineage>
        <taxon>Eukaryota</taxon>
        <taxon>Metazoa</taxon>
        <taxon>Chordata</taxon>
        <taxon>Craniata</taxon>
        <taxon>Vertebrata</taxon>
        <taxon>Euteleostomi</taxon>
        <taxon>Actinopterygii</taxon>
        <taxon>Neopterygii</taxon>
        <taxon>Teleostei</taxon>
        <taxon>Neoteleostei</taxon>
        <taxon>Acanthomorphata</taxon>
        <taxon>Zeiogadaria</taxon>
        <taxon>Gadariae</taxon>
        <taxon>Gadiformes</taxon>
        <taxon>Gadoidei</taxon>
        <taxon>Gadidae</taxon>
        <taxon>Gadus</taxon>
    </lineage>
</organism>
<accession>A0A8C5CWC5</accession>
<protein>
    <submittedName>
        <fullName evidence="2">Uncharacterized protein</fullName>
    </submittedName>
</protein>
<dbReference type="AlphaFoldDB" id="A0A8C5CWC5"/>
<feature type="transmembrane region" description="Helical" evidence="1">
    <location>
        <begin position="138"/>
        <end position="161"/>
    </location>
</feature>
<evidence type="ECO:0000256" key="1">
    <source>
        <dbReference type="SAM" id="Phobius"/>
    </source>
</evidence>